<dbReference type="CDD" id="cd03784">
    <property type="entry name" value="GT1_Gtf-like"/>
    <property type="match status" value="1"/>
</dbReference>
<keyword evidence="3" id="KW-0808">Transferase</keyword>
<evidence type="ECO:0000313" key="4">
    <source>
        <dbReference type="EMBL" id="CAF1451234.1"/>
    </source>
</evidence>
<evidence type="ECO:0000313" key="5">
    <source>
        <dbReference type="EMBL" id="CAF1541473.1"/>
    </source>
</evidence>
<dbReference type="Pfam" id="PF00201">
    <property type="entry name" value="UDPGT"/>
    <property type="match status" value="1"/>
</dbReference>
<dbReference type="Proteomes" id="UP000663852">
    <property type="component" value="Unassembled WGS sequence"/>
</dbReference>
<dbReference type="SUPFAM" id="SSF53756">
    <property type="entry name" value="UDP-Glycosyltransferase/glycogen phosphorylase"/>
    <property type="match status" value="1"/>
</dbReference>
<comment type="similarity">
    <text evidence="1">Belongs to the UDP-glycosyltransferase family.</text>
</comment>
<evidence type="ECO:0000256" key="1">
    <source>
        <dbReference type="ARBA" id="ARBA00009995"/>
    </source>
</evidence>
<comment type="caution">
    <text evidence="5">The sequence shown here is derived from an EMBL/GenBank/DDBJ whole genome shotgun (WGS) entry which is preliminary data.</text>
</comment>
<evidence type="ECO:0000256" key="3">
    <source>
        <dbReference type="ARBA" id="ARBA00022679"/>
    </source>
</evidence>
<dbReference type="InterPro" id="IPR002213">
    <property type="entry name" value="UDP_glucos_trans"/>
</dbReference>
<evidence type="ECO:0008006" key="7">
    <source>
        <dbReference type="Google" id="ProtNLM"/>
    </source>
</evidence>
<proteinExistence type="inferred from homology"/>
<evidence type="ECO:0000256" key="2">
    <source>
        <dbReference type="ARBA" id="ARBA00022676"/>
    </source>
</evidence>
<sequence>MSSSKQQLKILFVPLDTLGHINASIGIAEELKQRGHRIVFGIATGWKGKISPYGFEEFLYGEDTKPAQIYVDFIKACANELRKNSYDQLATFEHCVQRNLINSVQYNDPFLRDIIKQIQPDIIIFDHYFCQPAIVKAGIPWVWLMSSNPLGLNEENCPPRGSGYPANGDRQQWEEFRKEFKRISQPNWEELNQWVIEQDAPPLTKQMWPLFQNVSPYLNLYLCSKELDYTDLRSYPPKWIRCDALVRTSDICEFQIPEKLVNQSGKLIYLSMGSFGSADLSLMTRLVNILAKSPHRFLISKGPLGDEYSLPDNMWGENIVPQVKILPLVDLVITHGGNNTITEIFYFGKPLIVLPLFGDQFDNAQRIEEKGFGIRLSTYSCTEEELLNAIETLLADKQLEEKLKIISKETRESDNRTQIAQLIEDLI</sequence>
<keyword evidence="2" id="KW-0328">Glycosyltransferase</keyword>
<dbReference type="EMBL" id="CAJNOJ010000446">
    <property type="protein sequence ID" value="CAF1451234.1"/>
    <property type="molecule type" value="Genomic_DNA"/>
</dbReference>
<dbReference type="GO" id="GO:0008194">
    <property type="term" value="F:UDP-glycosyltransferase activity"/>
    <property type="evidence" value="ECO:0007669"/>
    <property type="project" value="InterPro"/>
</dbReference>
<accession>A0A815W7W9</accession>
<dbReference type="OrthoDB" id="5835829at2759"/>
<dbReference type="InterPro" id="IPR050271">
    <property type="entry name" value="UDP-glycosyltransferase"/>
</dbReference>
<dbReference type="EMBL" id="CAJNOR010005035">
    <property type="protein sequence ID" value="CAF1541473.1"/>
    <property type="molecule type" value="Genomic_DNA"/>
</dbReference>
<dbReference type="PANTHER" id="PTHR48043">
    <property type="entry name" value="EG:EG0003.4 PROTEIN-RELATED"/>
    <property type="match status" value="1"/>
</dbReference>
<dbReference type="AlphaFoldDB" id="A0A815W7W9"/>
<dbReference type="Gene3D" id="3.40.50.2000">
    <property type="entry name" value="Glycogen Phosphorylase B"/>
    <property type="match status" value="2"/>
</dbReference>
<reference evidence="5" key="1">
    <citation type="submission" date="2021-02" db="EMBL/GenBank/DDBJ databases">
        <authorList>
            <person name="Nowell W R."/>
        </authorList>
    </citation>
    <scope>NUCLEOTIDE SEQUENCE</scope>
</reference>
<keyword evidence="6" id="KW-1185">Reference proteome</keyword>
<dbReference type="Proteomes" id="UP000663828">
    <property type="component" value="Unassembled WGS sequence"/>
</dbReference>
<protein>
    <recommendedName>
        <fullName evidence="7">UDP-glycosyltransferase</fullName>
    </recommendedName>
</protein>
<evidence type="ECO:0000313" key="6">
    <source>
        <dbReference type="Proteomes" id="UP000663828"/>
    </source>
</evidence>
<dbReference type="PANTHER" id="PTHR48043:SF145">
    <property type="entry name" value="FI06409P-RELATED"/>
    <property type="match status" value="1"/>
</dbReference>
<gene>
    <name evidence="4" type="ORF">EDS130_LOCUS39533</name>
    <name evidence="5" type="ORF">XAT740_LOCUS42213</name>
</gene>
<organism evidence="5 6">
    <name type="scientific">Adineta ricciae</name>
    <name type="common">Rotifer</name>
    <dbReference type="NCBI Taxonomy" id="249248"/>
    <lineage>
        <taxon>Eukaryota</taxon>
        <taxon>Metazoa</taxon>
        <taxon>Spiralia</taxon>
        <taxon>Gnathifera</taxon>
        <taxon>Rotifera</taxon>
        <taxon>Eurotatoria</taxon>
        <taxon>Bdelloidea</taxon>
        <taxon>Adinetida</taxon>
        <taxon>Adinetidae</taxon>
        <taxon>Adineta</taxon>
    </lineage>
</organism>
<name>A0A815W7W9_ADIRI</name>